<evidence type="ECO:0000256" key="1">
    <source>
        <dbReference type="SAM" id="MobiDB-lite"/>
    </source>
</evidence>
<feature type="region of interest" description="Disordered" evidence="1">
    <location>
        <begin position="44"/>
        <end position="94"/>
    </location>
</feature>
<feature type="compositionally biased region" description="Basic and acidic residues" evidence="1">
    <location>
        <begin position="63"/>
        <end position="75"/>
    </location>
</feature>
<comment type="caution">
    <text evidence="2">The sequence shown here is derived from an EMBL/GenBank/DDBJ whole genome shotgun (WGS) entry which is preliminary data.</text>
</comment>
<proteinExistence type="predicted"/>
<evidence type="ECO:0000313" key="3">
    <source>
        <dbReference type="Proteomes" id="UP000597762"/>
    </source>
</evidence>
<dbReference type="Proteomes" id="UP000597762">
    <property type="component" value="Unassembled WGS sequence"/>
</dbReference>
<protein>
    <submittedName>
        <fullName evidence="2">Uncharacterized protein</fullName>
    </submittedName>
</protein>
<reference evidence="2" key="1">
    <citation type="submission" date="2021-01" db="EMBL/GenBank/DDBJ databases">
        <authorList>
            <person name="Li R."/>
            <person name="Bekaert M."/>
        </authorList>
    </citation>
    <scope>NUCLEOTIDE SEQUENCE</scope>
    <source>
        <strain evidence="2">Farmed</strain>
    </source>
</reference>
<dbReference type="EMBL" id="CAHIKZ030001558">
    <property type="protein sequence ID" value="CAE1268157.1"/>
    <property type="molecule type" value="Genomic_DNA"/>
</dbReference>
<keyword evidence="3" id="KW-1185">Reference proteome</keyword>
<accession>A0A812CHS7</accession>
<sequence length="150" mass="17169">MVHVTGTKSSVLKTHLRVNTRSLFPWQQIKDAFVRNSRQEIRMMSSCDGQQAGRCRQNPENLRNIKDKDSQEVKSAKRTPVSRQQSTNPPRGWWIYVNGHRRGKKLMPSAQDPAISTPSSRTTSARTIIDDFVEYLTLKNRGALDWCLGK</sequence>
<dbReference type="AlphaFoldDB" id="A0A812CHS7"/>
<organism evidence="2 3">
    <name type="scientific">Acanthosepion pharaonis</name>
    <name type="common">Pharaoh cuttlefish</name>
    <name type="synonym">Sepia pharaonis</name>
    <dbReference type="NCBI Taxonomy" id="158019"/>
    <lineage>
        <taxon>Eukaryota</taxon>
        <taxon>Metazoa</taxon>
        <taxon>Spiralia</taxon>
        <taxon>Lophotrochozoa</taxon>
        <taxon>Mollusca</taxon>
        <taxon>Cephalopoda</taxon>
        <taxon>Coleoidea</taxon>
        <taxon>Decapodiformes</taxon>
        <taxon>Sepiida</taxon>
        <taxon>Sepiina</taxon>
        <taxon>Sepiidae</taxon>
        <taxon>Acanthosepion</taxon>
    </lineage>
</organism>
<evidence type="ECO:0000313" key="2">
    <source>
        <dbReference type="EMBL" id="CAE1268157.1"/>
    </source>
</evidence>
<gene>
    <name evidence="2" type="ORF">SPHA_35987</name>
</gene>
<name>A0A812CHS7_ACAPH</name>